<dbReference type="PANTHER" id="PTHR43425">
    <property type="entry name" value="OXYGEN-INSENSITIVE NADPH NITROREDUCTASE"/>
    <property type="match status" value="1"/>
</dbReference>
<evidence type="ECO:0000313" key="7">
    <source>
        <dbReference type="EMBL" id="HGN90619.1"/>
    </source>
</evidence>
<name>A0A7C4E0I4_CALS0</name>
<dbReference type="InterPro" id="IPR029479">
    <property type="entry name" value="Nitroreductase"/>
</dbReference>
<dbReference type="InterPro" id="IPR016446">
    <property type="entry name" value="Flavin_OxRdtase_Frp"/>
</dbReference>
<comment type="caution">
    <text evidence="7">The sequence shown here is derived from an EMBL/GenBank/DDBJ whole genome shotgun (WGS) entry which is preliminary data.</text>
</comment>
<accession>A0A7C4E0I4</accession>
<evidence type="ECO:0000256" key="1">
    <source>
        <dbReference type="ARBA" id="ARBA00008366"/>
    </source>
</evidence>
<dbReference type="EMBL" id="DRXG01000058">
    <property type="protein sequence ID" value="HHN52247.1"/>
    <property type="molecule type" value="Genomic_DNA"/>
</dbReference>
<keyword evidence="3" id="KW-0288">FMN</keyword>
<evidence type="ECO:0000313" key="8">
    <source>
        <dbReference type="EMBL" id="HHN52247.1"/>
    </source>
</evidence>
<dbReference type="InterPro" id="IPR000415">
    <property type="entry name" value="Nitroreductase-like"/>
</dbReference>
<dbReference type="Pfam" id="PF00881">
    <property type="entry name" value="Nitroreductase"/>
    <property type="match status" value="1"/>
</dbReference>
<sequence length="257" mass="29008">MKRRVEQSVLGLLASRRSIRRFRKSSMSEEVLGMIVESGQSAPSYFQAYSIIWLRSDRLVEAVYDVCGSESIKQASAVLLICLDFNRLSVFAETVSPEHFLKLDTYPAETLLSVFELGLVVENMVIASEALGYGTLLLDCGIYECERLSALLKLPTGVIPMILLLIGEKDETPPPRPRWPLQNILHIDGYKPVTVEEARKYIENADQILSTENYLKKYANFSGTYPEYLAEQLRADKEIKQSYAALSAFLRKQGIKV</sequence>
<dbReference type="EMBL" id="DTAD01000063">
    <property type="protein sequence ID" value="HGN90619.1"/>
    <property type="molecule type" value="Genomic_DNA"/>
</dbReference>
<feature type="domain" description="Nitroreductase" evidence="5">
    <location>
        <begin position="14"/>
        <end position="159"/>
    </location>
</feature>
<comment type="similarity">
    <text evidence="1">Belongs to the flavin oxidoreductase frp family.</text>
</comment>
<protein>
    <recommendedName>
        <fullName evidence="5">Nitroreductase domain-containing protein</fullName>
    </recommendedName>
</protein>
<dbReference type="Gene3D" id="3.40.109.10">
    <property type="entry name" value="NADH Oxidase"/>
    <property type="match status" value="1"/>
</dbReference>
<keyword evidence="2" id="KW-0285">Flavoprotein</keyword>
<dbReference type="PANTHER" id="PTHR43425:SF2">
    <property type="entry name" value="OXYGEN-INSENSITIVE NADPH NITROREDUCTASE"/>
    <property type="match status" value="1"/>
</dbReference>
<dbReference type="GO" id="GO:0016491">
    <property type="term" value="F:oxidoreductase activity"/>
    <property type="evidence" value="ECO:0007669"/>
    <property type="project" value="UniProtKB-KW"/>
</dbReference>
<evidence type="ECO:0000256" key="3">
    <source>
        <dbReference type="ARBA" id="ARBA00022643"/>
    </source>
</evidence>
<evidence type="ECO:0000313" key="6">
    <source>
        <dbReference type="EMBL" id="HGL41444.1"/>
    </source>
</evidence>
<dbReference type="AlphaFoldDB" id="A0A7C4E0I4"/>
<dbReference type="EMBL" id="DTCM01000086">
    <property type="protein sequence ID" value="HGL41444.1"/>
    <property type="molecule type" value="Genomic_DNA"/>
</dbReference>
<evidence type="ECO:0000259" key="5">
    <source>
        <dbReference type="Pfam" id="PF00881"/>
    </source>
</evidence>
<gene>
    <name evidence="8" type="ORF">ENM30_02925</name>
    <name evidence="7" type="ORF">ENT82_05780</name>
    <name evidence="6" type="ORF">ENU43_07270</name>
</gene>
<evidence type="ECO:0000256" key="2">
    <source>
        <dbReference type="ARBA" id="ARBA00022630"/>
    </source>
</evidence>
<keyword evidence="4" id="KW-0560">Oxidoreductase</keyword>
<proteinExistence type="inferred from homology"/>
<evidence type="ECO:0000256" key="4">
    <source>
        <dbReference type="ARBA" id="ARBA00023002"/>
    </source>
</evidence>
<reference evidence="7" key="1">
    <citation type="journal article" date="2020" name="mSystems">
        <title>Genome- and Community-Level Interaction Insights into Carbon Utilization and Element Cycling Functions of Hydrothermarchaeota in Hydrothermal Sediment.</title>
        <authorList>
            <person name="Zhou Z."/>
            <person name="Liu Y."/>
            <person name="Xu W."/>
            <person name="Pan J."/>
            <person name="Luo Z.H."/>
            <person name="Li M."/>
        </authorList>
    </citation>
    <scope>NUCLEOTIDE SEQUENCE [LARGE SCALE GENOMIC DNA]</scope>
    <source>
        <strain evidence="8">SpSt-1073</strain>
        <strain evidence="7">SpSt-613</strain>
        <strain evidence="6">SpSt-669</strain>
    </source>
</reference>
<dbReference type="SUPFAM" id="SSF55469">
    <property type="entry name" value="FMN-dependent nitroreductase-like"/>
    <property type="match status" value="1"/>
</dbReference>
<organism evidence="7">
    <name type="scientific">Caldiarchaeum subterraneum</name>
    <dbReference type="NCBI Taxonomy" id="311458"/>
    <lineage>
        <taxon>Archaea</taxon>
        <taxon>Nitrososphaerota</taxon>
        <taxon>Candidatus Caldarchaeales</taxon>
        <taxon>Candidatus Caldarchaeaceae</taxon>
        <taxon>Candidatus Caldarchaeum</taxon>
    </lineage>
</organism>